<name>A0A919FUY2_9MICO</name>
<reference evidence="5" key="2">
    <citation type="submission" date="2020-09" db="EMBL/GenBank/DDBJ databases">
        <authorList>
            <person name="Sun Q."/>
            <person name="Zhou Y."/>
        </authorList>
    </citation>
    <scope>NUCLEOTIDE SEQUENCE</scope>
    <source>
        <strain evidence="5">CGMCC 4.7398</strain>
    </source>
</reference>
<evidence type="ECO:0000256" key="1">
    <source>
        <dbReference type="ARBA" id="ARBA00022722"/>
    </source>
</evidence>
<dbReference type="InterPro" id="IPR013520">
    <property type="entry name" value="Ribonucl_H"/>
</dbReference>
<dbReference type="EMBL" id="BNAS01000003">
    <property type="protein sequence ID" value="GHH72359.1"/>
    <property type="molecule type" value="Genomic_DNA"/>
</dbReference>
<comment type="caution">
    <text evidence="5">The sequence shown here is derived from an EMBL/GenBank/DDBJ whole genome shotgun (WGS) entry which is preliminary data.</text>
</comment>
<evidence type="ECO:0000256" key="3">
    <source>
        <dbReference type="ARBA" id="ARBA00022839"/>
    </source>
</evidence>
<dbReference type="InterPro" id="IPR036397">
    <property type="entry name" value="RNaseH_sf"/>
</dbReference>
<keyword evidence="1" id="KW-0540">Nuclease</keyword>
<reference evidence="5" key="1">
    <citation type="journal article" date="2014" name="Int. J. Syst. Evol. Microbiol.">
        <title>Complete genome sequence of Corynebacterium casei LMG S-19264T (=DSM 44701T), isolated from a smear-ripened cheese.</title>
        <authorList>
            <consortium name="US DOE Joint Genome Institute (JGI-PGF)"/>
            <person name="Walter F."/>
            <person name="Albersmeier A."/>
            <person name="Kalinowski J."/>
            <person name="Ruckert C."/>
        </authorList>
    </citation>
    <scope>NUCLEOTIDE SEQUENCE</scope>
    <source>
        <strain evidence="5">CGMCC 4.7398</strain>
    </source>
</reference>
<dbReference type="GO" id="GO:0005829">
    <property type="term" value="C:cytosol"/>
    <property type="evidence" value="ECO:0007669"/>
    <property type="project" value="TreeGrafter"/>
</dbReference>
<proteinExistence type="predicted"/>
<dbReference type="CDD" id="cd06127">
    <property type="entry name" value="DEDDh"/>
    <property type="match status" value="1"/>
</dbReference>
<dbReference type="GO" id="GO:0003676">
    <property type="term" value="F:nucleic acid binding"/>
    <property type="evidence" value="ECO:0007669"/>
    <property type="project" value="InterPro"/>
</dbReference>
<dbReference type="GO" id="GO:0008408">
    <property type="term" value="F:3'-5' exonuclease activity"/>
    <property type="evidence" value="ECO:0007669"/>
    <property type="project" value="TreeGrafter"/>
</dbReference>
<dbReference type="Gene3D" id="3.30.420.10">
    <property type="entry name" value="Ribonuclease H-like superfamily/Ribonuclease H"/>
    <property type="match status" value="1"/>
</dbReference>
<keyword evidence="6" id="KW-1185">Reference proteome</keyword>
<accession>A0A919FUY2</accession>
<dbReference type="InterPro" id="IPR012337">
    <property type="entry name" value="RNaseH-like_sf"/>
</dbReference>
<dbReference type="PANTHER" id="PTHR30231:SF4">
    <property type="entry name" value="PROTEIN NEN2"/>
    <property type="match status" value="1"/>
</dbReference>
<sequence>MNESWIRRPLLGFDTETTGVDVAGDRIVTAALVLRTPGAGTEVRTWLMDPGVEIPAEAAAIHGITTEHARAHGVAPLEALEEIAAELTKHLADGVPVVAYNAAFDLSLLDSELLRHGLKTLPQRLGHPVEPVVDPLVIDRWLDRYRSGKRRLGDLSEWYGVTSDGDLHTAEVDVLATLDVLEALARRFPLLERMPLADLHQQQIGAHRQWAVSFNEWRREQGLEGPGASGTWPVQHAAGA</sequence>
<dbReference type="RefSeq" id="WP_189669316.1">
    <property type="nucleotide sequence ID" value="NZ_BNAS01000003.1"/>
</dbReference>
<evidence type="ECO:0000256" key="2">
    <source>
        <dbReference type="ARBA" id="ARBA00022801"/>
    </source>
</evidence>
<dbReference type="PANTHER" id="PTHR30231">
    <property type="entry name" value="DNA POLYMERASE III SUBUNIT EPSILON"/>
    <property type="match status" value="1"/>
</dbReference>
<gene>
    <name evidence="5" type="ORF">GCM10017772_21750</name>
</gene>
<dbReference type="SMART" id="SM00479">
    <property type="entry name" value="EXOIII"/>
    <property type="match status" value="1"/>
</dbReference>
<keyword evidence="3" id="KW-0269">Exonuclease</keyword>
<dbReference type="AlphaFoldDB" id="A0A919FUY2"/>
<protein>
    <submittedName>
        <fullName evidence="5">DNA polymerase III subunit epsilon</fullName>
    </submittedName>
</protein>
<evidence type="ECO:0000313" key="5">
    <source>
        <dbReference type="EMBL" id="GHH72359.1"/>
    </source>
</evidence>
<dbReference type="Pfam" id="PF00929">
    <property type="entry name" value="RNase_T"/>
    <property type="match status" value="1"/>
</dbReference>
<evidence type="ECO:0000313" key="6">
    <source>
        <dbReference type="Proteomes" id="UP000627369"/>
    </source>
</evidence>
<dbReference type="SUPFAM" id="SSF53098">
    <property type="entry name" value="Ribonuclease H-like"/>
    <property type="match status" value="1"/>
</dbReference>
<evidence type="ECO:0000259" key="4">
    <source>
        <dbReference type="SMART" id="SM00479"/>
    </source>
</evidence>
<dbReference type="Proteomes" id="UP000627369">
    <property type="component" value="Unassembled WGS sequence"/>
</dbReference>
<keyword evidence="2" id="KW-0378">Hydrolase</keyword>
<dbReference type="NCBIfam" id="NF005927">
    <property type="entry name" value="PRK07942.1"/>
    <property type="match status" value="1"/>
</dbReference>
<organism evidence="5 6">
    <name type="scientific">Promicromonospora soli</name>
    <dbReference type="NCBI Taxonomy" id="2035533"/>
    <lineage>
        <taxon>Bacteria</taxon>
        <taxon>Bacillati</taxon>
        <taxon>Actinomycetota</taxon>
        <taxon>Actinomycetes</taxon>
        <taxon>Micrococcales</taxon>
        <taxon>Promicromonosporaceae</taxon>
        <taxon>Promicromonospora</taxon>
    </lineage>
</organism>
<feature type="domain" description="Exonuclease" evidence="4">
    <location>
        <begin position="9"/>
        <end position="190"/>
    </location>
</feature>